<keyword evidence="2" id="KW-1185">Reference proteome</keyword>
<dbReference type="SUPFAM" id="SSF48576">
    <property type="entry name" value="Terpenoid synthases"/>
    <property type="match status" value="1"/>
</dbReference>
<dbReference type="OrthoDB" id="9814909at2"/>
<proteinExistence type="predicted"/>
<sequence>MDPIEQDISDEQRLALSYCAPKLRPMLVAGLALDRRLARIVATANEPMLAQMRLAWWRDTLLQPVASRPIGDVVLGAIGSSWEGHERSLLCLVDGWEGMIGSEIPPRESFASFANARAGIFEAVAEVSGSADASVVAEHAKLWALVDAAVNNGQQEEREILADLARGVIATGRVRREMRGVAVLSALARRSLDRGLRPLLEGRGAALTAMKAGLSGR</sequence>
<dbReference type="AlphaFoldDB" id="A0A0M4MVG4"/>
<dbReference type="RefSeq" id="WP_157058265.1">
    <property type="nucleotide sequence ID" value="NZ_CP012669.1"/>
</dbReference>
<dbReference type="KEGG" id="aep:AMC99_01205"/>
<name>A0A0M4MVG4_9SPHN</name>
<dbReference type="PATRIC" id="fig|361183.4.peg.1177"/>
<evidence type="ECO:0008006" key="3">
    <source>
        <dbReference type="Google" id="ProtNLM"/>
    </source>
</evidence>
<dbReference type="Proteomes" id="UP000057938">
    <property type="component" value="Chromosome"/>
</dbReference>
<gene>
    <name evidence="1" type="ORF">AMC99_01205</name>
</gene>
<accession>A0A0M4MVG4</accession>
<reference evidence="1 2" key="1">
    <citation type="submission" date="2015-09" db="EMBL/GenBank/DDBJ databases">
        <title>Complete genome sequence of a benzo[a]pyrene-degrading bacterium Altererythrobacter epoxidivorans CGMCC 1.7731T.</title>
        <authorList>
            <person name="Li Z."/>
            <person name="Cheng H."/>
            <person name="Huo Y."/>
            <person name="Xu X."/>
        </authorList>
    </citation>
    <scope>NUCLEOTIDE SEQUENCE [LARGE SCALE GENOMIC DNA]</scope>
    <source>
        <strain evidence="1 2">CGMCC 1.7731</strain>
    </source>
</reference>
<dbReference type="InterPro" id="IPR008949">
    <property type="entry name" value="Isoprenoid_synthase_dom_sf"/>
</dbReference>
<dbReference type="InterPro" id="IPR002060">
    <property type="entry name" value="Squ/phyt_synthse"/>
</dbReference>
<protein>
    <recommendedName>
        <fullName evidence="3">Phytoene synthase</fullName>
    </recommendedName>
</protein>
<evidence type="ECO:0000313" key="1">
    <source>
        <dbReference type="EMBL" id="ALE16500.1"/>
    </source>
</evidence>
<evidence type="ECO:0000313" key="2">
    <source>
        <dbReference type="Proteomes" id="UP000057938"/>
    </source>
</evidence>
<organism evidence="1 2">
    <name type="scientific">Altererythrobacter epoxidivorans</name>
    <dbReference type="NCBI Taxonomy" id="361183"/>
    <lineage>
        <taxon>Bacteria</taxon>
        <taxon>Pseudomonadati</taxon>
        <taxon>Pseudomonadota</taxon>
        <taxon>Alphaproteobacteria</taxon>
        <taxon>Sphingomonadales</taxon>
        <taxon>Erythrobacteraceae</taxon>
        <taxon>Altererythrobacter</taxon>
    </lineage>
</organism>
<dbReference type="STRING" id="361183.AMC99_01205"/>
<dbReference type="Pfam" id="PF00494">
    <property type="entry name" value="SQS_PSY"/>
    <property type="match status" value="1"/>
</dbReference>
<dbReference type="EMBL" id="CP012669">
    <property type="protein sequence ID" value="ALE16500.1"/>
    <property type="molecule type" value="Genomic_DNA"/>
</dbReference>